<keyword evidence="6" id="KW-1185">Reference proteome</keyword>
<dbReference type="PANTHER" id="PTHR30024:SF47">
    <property type="entry name" value="TAURINE-BINDING PERIPLASMIC PROTEIN"/>
    <property type="match status" value="1"/>
</dbReference>
<feature type="domain" description="SsuA/THI5-like" evidence="4">
    <location>
        <begin position="15"/>
        <end position="216"/>
    </location>
</feature>
<dbReference type="EMBL" id="JAHXRI010000006">
    <property type="protein sequence ID" value="MBZ1350527.1"/>
    <property type="molecule type" value="Genomic_DNA"/>
</dbReference>
<dbReference type="Pfam" id="PF09084">
    <property type="entry name" value="NMT1"/>
    <property type="match status" value="1"/>
</dbReference>
<evidence type="ECO:0000313" key="5">
    <source>
        <dbReference type="EMBL" id="MBZ1350527.1"/>
    </source>
</evidence>
<dbReference type="InterPro" id="IPR015168">
    <property type="entry name" value="SsuA/THI5"/>
</dbReference>
<dbReference type="AlphaFoldDB" id="A0A953T555"/>
<keyword evidence="3" id="KW-0732">Signal</keyword>
<comment type="subcellular location">
    <subcellularLocation>
        <location evidence="1">Periplasm</location>
    </subcellularLocation>
</comment>
<evidence type="ECO:0000256" key="1">
    <source>
        <dbReference type="ARBA" id="ARBA00004418"/>
    </source>
</evidence>
<evidence type="ECO:0000256" key="3">
    <source>
        <dbReference type="ARBA" id="ARBA00022729"/>
    </source>
</evidence>
<reference evidence="5" key="1">
    <citation type="submission" date="2021-07" db="EMBL/GenBank/DDBJ databases">
        <title>New genus and species of the family Alcaligenaceae.</title>
        <authorList>
            <person name="Hahn M.W."/>
        </authorList>
    </citation>
    <scope>NUCLEOTIDE SEQUENCE</scope>
    <source>
        <strain evidence="5">LF4-65</strain>
    </source>
</reference>
<dbReference type="SUPFAM" id="SSF53850">
    <property type="entry name" value="Periplasmic binding protein-like II"/>
    <property type="match status" value="1"/>
</dbReference>
<sequence>MKIKLAENFRAVFYAPFYATNALGLFKQEGIEIELIDSASPGSGIADMLAGNIDVVWGGPLRVIKQRDQEADSENALVAFCEVVGKDPFFLVGHKHDKPFSLSDLTGKKIGVVTEVPTPWLCLQQDLRDAGLSIDSLQVNAQRTMGQNLEALKAGHIDYAQYFEPFVSQTLAMRAGEVLHAAHSRGPTAYTTFISTRKIIAQKRALFDAMIRAVEKMGPWIDAHTGRELAGLVAPFYPHVATDILVQSMDRYKAAGLWFCKRTISRVGFERLKLSMRAGGFISSDPLYENCIAEFSQEVS</sequence>
<dbReference type="RefSeq" id="WP_259660902.1">
    <property type="nucleotide sequence ID" value="NZ_JAHXRI010000006.1"/>
</dbReference>
<dbReference type="GO" id="GO:0042597">
    <property type="term" value="C:periplasmic space"/>
    <property type="evidence" value="ECO:0007669"/>
    <property type="project" value="UniProtKB-SubCell"/>
</dbReference>
<proteinExistence type="inferred from homology"/>
<gene>
    <name evidence="5" type="ORF">KZZ10_07690</name>
</gene>
<dbReference type="Gene3D" id="3.40.190.10">
    <property type="entry name" value="Periplasmic binding protein-like II"/>
    <property type="match status" value="2"/>
</dbReference>
<name>A0A953T555_9BURK</name>
<protein>
    <submittedName>
        <fullName evidence="5">ABC transporter substrate-binding protein</fullName>
    </submittedName>
</protein>
<evidence type="ECO:0000259" key="4">
    <source>
        <dbReference type="Pfam" id="PF09084"/>
    </source>
</evidence>
<organism evidence="5 6">
    <name type="scientific">Zwartia hollandica</name>
    <dbReference type="NCBI Taxonomy" id="324606"/>
    <lineage>
        <taxon>Bacteria</taxon>
        <taxon>Pseudomonadati</taxon>
        <taxon>Pseudomonadota</taxon>
        <taxon>Betaproteobacteria</taxon>
        <taxon>Burkholderiales</taxon>
        <taxon>Alcaligenaceae</taxon>
        <taxon>Zwartia</taxon>
    </lineage>
</organism>
<dbReference type="PANTHER" id="PTHR30024">
    <property type="entry name" value="ALIPHATIC SULFONATES-BINDING PROTEIN-RELATED"/>
    <property type="match status" value="1"/>
</dbReference>
<evidence type="ECO:0000256" key="2">
    <source>
        <dbReference type="ARBA" id="ARBA00010742"/>
    </source>
</evidence>
<dbReference type="Proteomes" id="UP000739565">
    <property type="component" value="Unassembled WGS sequence"/>
</dbReference>
<accession>A0A953T555</accession>
<evidence type="ECO:0000313" key="6">
    <source>
        <dbReference type="Proteomes" id="UP000739565"/>
    </source>
</evidence>
<comment type="caution">
    <text evidence="5">The sequence shown here is derived from an EMBL/GenBank/DDBJ whole genome shotgun (WGS) entry which is preliminary data.</text>
</comment>
<comment type="similarity">
    <text evidence="2">Belongs to the bacterial solute-binding protein SsuA/TauA family.</text>
</comment>